<evidence type="ECO:0000313" key="7">
    <source>
        <dbReference type="Proteomes" id="UP001164746"/>
    </source>
</evidence>
<keyword evidence="4" id="KW-0378">Hydrolase</keyword>
<comment type="similarity">
    <text evidence="1">Belongs to the DDI1 family.</text>
</comment>
<keyword evidence="7" id="KW-1185">Reference proteome</keyword>
<dbReference type="Proteomes" id="UP001164746">
    <property type="component" value="Chromosome 11"/>
</dbReference>
<keyword evidence="2" id="KW-0645">Protease</keyword>
<evidence type="ECO:0000313" key="6">
    <source>
        <dbReference type="EMBL" id="WAR19937.1"/>
    </source>
</evidence>
<evidence type="ECO:0000256" key="1">
    <source>
        <dbReference type="ARBA" id="ARBA00009136"/>
    </source>
</evidence>
<dbReference type="CDD" id="cd00303">
    <property type="entry name" value="retropepsin_like"/>
    <property type="match status" value="1"/>
</dbReference>
<dbReference type="InterPro" id="IPR021109">
    <property type="entry name" value="Peptidase_aspartic_dom_sf"/>
</dbReference>
<sequence length="839" mass="93425">MDIWMIGDSILYWAGRRAMDRNMANLKLPGNVIGWNGVRGMKWADVHHISQLNLRISTPGRITRRRGPRPVKLTSSLVEFAPLTLESQDTEDNVLEEPPQPLLPAPVAHEEPVQQQPPAPTFAMASHGPTVKISNFSGHPGERAEGWYNRFSNICKHMYGYTDDKVKATFSFYLTGQALAWYNSLSSEQKGNPDTTLDLFWKRFDGSDGGFTLGAIRQRQLEGVSEYFTRFLEATNDHGMPTPWLVATFIDGLVGSIRKVVKPQDLQDLESARKAAFRAEQSLQDTEEVSTVRPDDAKLDTLVNMLGQLCMRLDGQLQSAPSSHPQQHQPNYGSQPRDQNRSNGQGSEENLLVIAPMNKNTIPVRVLNQKVNALIDTGASVSCASKDFVKRTGLSLNHIEPCSVRQVVGVSGSRVEVLGKIDIPVVISGVCFSYTVLVLDHFQHHLILGIDFLYDNKCFLDLGHGKLYVQEGLISASLSIQSGCAKITKPMTIPARGQADIPVSIPRSFDREVVLLEPVPLNKDIRVARCLVKAKKPNKKTSNDCHSIVRVLNPTEEDVDLPINFVLASVSRVLDNEVVKLSDESATQKCADVNLLTEDGASQGCSSDVSFNISNSNLTEVQCSKLKGFLQQNADVFSTSFETIGKTSLFTHRIETEPNAKPVRKTDTSPLMSSEFNEPTSANIKGTPNPSSSTNDVLVVDLVEQNDESECYTEFEFEYGSSFEINAIDTLDQLSENDMSVLQRKCPDLDFLIKYLESREMPDNKKQQNMCVKAEDQFVMKDGLLYRLYQKKMKGKLDPADYYIFQLAVPRCKRQELLFHYHDNLAGGGHFGITEVLVS</sequence>
<dbReference type="Pfam" id="PF13650">
    <property type="entry name" value="Asp_protease_2"/>
    <property type="match status" value="1"/>
</dbReference>
<protein>
    <recommendedName>
        <fullName evidence="8">Retrotransposon gag domain-containing protein</fullName>
    </recommendedName>
</protein>
<keyword evidence="3" id="KW-0064">Aspartyl protease</keyword>
<accession>A0ABY7FED4</accession>
<gene>
    <name evidence="6" type="ORF">MAR_001775</name>
</gene>
<evidence type="ECO:0000256" key="4">
    <source>
        <dbReference type="ARBA" id="ARBA00022801"/>
    </source>
</evidence>
<evidence type="ECO:0000256" key="2">
    <source>
        <dbReference type="ARBA" id="ARBA00022670"/>
    </source>
</evidence>
<feature type="compositionally biased region" description="Low complexity" evidence="5">
    <location>
        <begin position="317"/>
        <end position="330"/>
    </location>
</feature>
<feature type="region of interest" description="Disordered" evidence="5">
    <location>
        <begin position="317"/>
        <end position="345"/>
    </location>
</feature>
<dbReference type="PANTHER" id="PTHR12917">
    <property type="entry name" value="ASPARTYL PROTEASE DDI-RELATED"/>
    <property type="match status" value="1"/>
</dbReference>
<feature type="region of interest" description="Disordered" evidence="5">
    <location>
        <begin position="661"/>
        <end position="692"/>
    </location>
</feature>
<dbReference type="EMBL" id="CP111022">
    <property type="protein sequence ID" value="WAR19937.1"/>
    <property type="molecule type" value="Genomic_DNA"/>
</dbReference>
<proteinExistence type="inferred from homology"/>
<reference evidence="6" key="1">
    <citation type="submission" date="2022-11" db="EMBL/GenBank/DDBJ databases">
        <title>Centuries of genome instability and evolution in soft-shell clam transmissible cancer (bioRxiv).</title>
        <authorList>
            <person name="Hart S.F.M."/>
            <person name="Yonemitsu M.A."/>
            <person name="Giersch R.M."/>
            <person name="Beal B.F."/>
            <person name="Arriagada G."/>
            <person name="Davis B.W."/>
            <person name="Ostrander E.A."/>
            <person name="Goff S.P."/>
            <person name="Metzger M.J."/>
        </authorList>
    </citation>
    <scope>NUCLEOTIDE SEQUENCE</scope>
    <source>
        <strain evidence="6">MELC-2E11</strain>
        <tissue evidence="6">Siphon/mantle</tissue>
    </source>
</reference>
<evidence type="ECO:0000256" key="3">
    <source>
        <dbReference type="ARBA" id="ARBA00022750"/>
    </source>
</evidence>
<dbReference type="SUPFAM" id="SSF50630">
    <property type="entry name" value="Acid proteases"/>
    <property type="match status" value="1"/>
</dbReference>
<evidence type="ECO:0000256" key="5">
    <source>
        <dbReference type="SAM" id="MobiDB-lite"/>
    </source>
</evidence>
<dbReference type="Gene3D" id="2.40.70.10">
    <property type="entry name" value="Acid Proteases"/>
    <property type="match status" value="1"/>
</dbReference>
<feature type="compositionally biased region" description="Polar residues" evidence="5">
    <location>
        <begin position="668"/>
        <end position="692"/>
    </location>
</feature>
<dbReference type="PANTHER" id="PTHR12917:SF1">
    <property type="entry name" value="AT13091P"/>
    <property type="match status" value="1"/>
</dbReference>
<evidence type="ECO:0008006" key="8">
    <source>
        <dbReference type="Google" id="ProtNLM"/>
    </source>
</evidence>
<name>A0ABY7FED4_MYAAR</name>
<feature type="compositionally biased region" description="Polar residues" evidence="5">
    <location>
        <begin position="331"/>
        <end position="345"/>
    </location>
</feature>
<organism evidence="6 7">
    <name type="scientific">Mya arenaria</name>
    <name type="common">Soft-shell clam</name>
    <dbReference type="NCBI Taxonomy" id="6604"/>
    <lineage>
        <taxon>Eukaryota</taxon>
        <taxon>Metazoa</taxon>
        <taxon>Spiralia</taxon>
        <taxon>Lophotrochozoa</taxon>
        <taxon>Mollusca</taxon>
        <taxon>Bivalvia</taxon>
        <taxon>Autobranchia</taxon>
        <taxon>Heteroconchia</taxon>
        <taxon>Euheterodonta</taxon>
        <taxon>Imparidentia</taxon>
        <taxon>Neoheterodontei</taxon>
        <taxon>Myida</taxon>
        <taxon>Myoidea</taxon>
        <taxon>Myidae</taxon>
        <taxon>Mya</taxon>
    </lineage>
</organism>